<dbReference type="PROSITE" id="PS50931">
    <property type="entry name" value="HTH_LYSR"/>
    <property type="match status" value="1"/>
</dbReference>
<dbReference type="GO" id="GO:0032993">
    <property type="term" value="C:protein-DNA complex"/>
    <property type="evidence" value="ECO:0007669"/>
    <property type="project" value="TreeGrafter"/>
</dbReference>
<organism evidence="6 7">
    <name type="scientific">Starkeya nomas</name>
    <dbReference type="NCBI Taxonomy" id="2666134"/>
    <lineage>
        <taxon>Bacteria</taxon>
        <taxon>Pseudomonadati</taxon>
        <taxon>Pseudomonadota</taxon>
        <taxon>Alphaproteobacteria</taxon>
        <taxon>Hyphomicrobiales</taxon>
        <taxon>Xanthobacteraceae</taxon>
        <taxon>Starkeya</taxon>
    </lineage>
</organism>
<evidence type="ECO:0000256" key="2">
    <source>
        <dbReference type="ARBA" id="ARBA00023015"/>
    </source>
</evidence>
<name>A0A5S9P9S0_9HYPH</name>
<dbReference type="Pfam" id="PF03466">
    <property type="entry name" value="LysR_substrate"/>
    <property type="match status" value="1"/>
</dbReference>
<evidence type="ECO:0000313" key="7">
    <source>
        <dbReference type="Proteomes" id="UP000433050"/>
    </source>
</evidence>
<comment type="similarity">
    <text evidence="1">Belongs to the LysR transcriptional regulatory family.</text>
</comment>
<dbReference type="PRINTS" id="PR00039">
    <property type="entry name" value="HTHLYSR"/>
</dbReference>
<dbReference type="Gene3D" id="1.10.10.10">
    <property type="entry name" value="Winged helix-like DNA-binding domain superfamily/Winged helix DNA-binding domain"/>
    <property type="match status" value="1"/>
</dbReference>
<dbReference type="InterPro" id="IPR036388">
    <property type="entry name" value="WH-like_DNA-bd_sf"/>
</dbReference>
<dbReference type="AlphaFoldDB" id="A0A5S9P9S0"/>
<sequence length="326" mass="35003">MVSVTQLRAFHFVAAAGGYSQAAREMAVSQSTLSGQVRQLETASGVALFERKPRGVTLTHDGEALYKVTSRLFAALTEAGMLLKSPQVEGGRLRVASDGVVHCLPILRLLKMRRPKLAFSLIVQNSDSVIEQLLEYRVDIGITAQLPADERLHVRPLTHMKIGIFLPERHPWAARPELSLADLEGCPFVLRERGSRTRAVFEQNLAQKGVTLGPVLEVSTREGVREAVAAGFGAGAICDLEFGFDSRLRYVPLRDASICIDEYVVCLDERRRLPIIADFFACAEAAFALPAVAGAALTGPTPASPALAAPVLTLPASPARSGPAAA</sequence>
<evidence type="ECO:0000256" key="1">
    <source>
        <dbReference type="ARBA" id="ARBA00009437"/>
    </source>
</evidence>
<dbReference type="PANTHER" id="PTHR30346:SF28">
    <property type="entry name" value="HTH-TYPE TRANSCRIPTIONAL REGULATOR CYNR"/>
    <property type="match status" value="1"/>
</dbReference>
<dbReference type="Gene3D" id="3.40.190.290">
    <property type="match status" value="1"/>
</dbReference>
<dbReference type="PANTHER" id="PTHR30346">
    <property type="entry name" value="TRANSCRIPTIONAL DUAL REGULATOR HCAR-RELATED"/>
    <property type="match status" value="1"/>
</dbReference>
<feature type="domain" description="HTH lysR-type" evidence="5">
    <location>
        <begin position="2"/>
        <end position="59"/>
    </location>
</feature>
<evidence type="ECO:0000256" key="4">
    <source>
        <dbReference type="ARBA" id="ARBA00023163"/>
    </source>
</evidence>
<dbReference type="InterPro" id="IPR005119">
    <property type="entry name" value="LysR_subst-bd"/>
</dbReference>
<keyword evidence="2" id="KW-0805">Transcription regulation</keyword>
<evidence type="ECO:0000256" key="3">
    <source>
        <dbReference type="ARBA" id="ARBA00023125"/>
    </source>
</evidence>
<dbReference type="CDD" id="cd05466">
    <property type="entry name" value="PBP2_LTTR_substrate"/>
    <property type="match status" value="1"/>
</dbReference>
<accession>A0A5S9P9S0</accession>
<dbReference type="Proteomes" id="UP000433050">
    <property type="component" value="Unassembled WGS sequence"/>
</dbReference>
<dbReference type="GO" id="GO:0003677">
    <property type="term" value="F:DNA binding"/>
    <property type="evidence" value="ECO:0007669"/>
    <property type="project" value="UniProtKB-KW"/>
</dbReference>
<dbReference type="EMBL" id="CACSAS010000001">
    <property type="protein sequence ID" value="CAA0100468.1"/>
    <property type="molecule type" value="Genomic_DNA"/>
</dbReference>
<keyword evidence="4" id="KW-0804">Transcription</keyword>
<keyword evidence="7" id="KW-1185">Reference proteome</keyword>
<gene>
    <name evidence="6" type="ORF">STARVERO_02615</name>
</gene>
<evidence type="ECO:0000259" key="5">
    <source>
        <dbReference type="PROSITE" id="PS50931"/>
    </source>
</evidence>
<dbReference type="InterPro" id="IPR036390">
    <property type="entry name" value="WH_DNA-bd_sf"/>
</dbReference>
<protein>
    <recommendedName>
        <fullName evidence="5">HTH lysR-type domain-containing protein</fullName>
    </recommendedName>
</protein>
<reference evidence="6 7" key="1">
    <citation type="submission" date="2019-12" db="EMBL/GenBank/DDBJ databases">
        <authorList>
            <person name="Reyes-Prieto M."/>
        </authorList>
    </citation>
    <scope>NUCLEOTIDE SEQUENCE [LARGE SCALE GENOMIC DNA]</scope>
    <source>
        <strain evidence="6">HF14-78462</strain>
    </source>
</reference>
<proteinExistence type="inferred from homology"/>
<evidence type="ECO:0000313" key="6">
    <source>
        <dbReference type="EMBL" id="CAA0100468.1"/>
    </source>
</evidence>
<dbReference type="Pfam" id="PF00126">
    <property type="entry name" value="HTH_1"/>
    <property type="match status" value="1"/>
</dbReference>
<dbReference type="InterPro" id="IPR000847">
    <property type="entry name" value="LysR_HTH_N"/>
</dbReference>
<dbReference type="RefSeq" id="WP_159599276.1">
    <property type="nucleotide sequence ID" value="NZ_CACSAS010000001.1"/>
</dbReference>
<dbReference type="SUPFAM" id="SSF46785">
    <property type="entry name" value="Winged helix' DNA-binding domain"/>
    <property type="match status" value="1"/>
</dbReference>
<dbReference type="GO" id="GO:0003700">
    <property type="term" value="F:DNA-binding transcription factor activity"/>
    <property type="evidence" value="ECO:0007669"/>
    <property type="project" value="InterPro"/>
</dbReference>
<keyword evidence="3" id="KW-0238">DNA-binding</keyword>
<dbReference type="SUPFAM" id="SSF53850">
    <property type="entry name" value="Periplasmic binding protein-like II"/>
    <property type="match status" value="1"/>
</dbReference>